<comment type="caution">
    <text evidence="2">The sequence shown here is derived from an EMBL/GenBank/DDBJ whole genome shotgun (WGS) entry which is preliminary data.</text>
</comment>
<feature type="region of interest" description="Disordered" evidence="1">
    <location>
        <begin position="27"/>
        <end position="54"/>
    </location>
</feature>
<dbReference type="AlphaFoldDB" id="A0A9P0LKW5"/>
<organism evidence="2 3">
    <name type="scientific">Acanthoscelides obtectus</name>
    <name type="common">Bean weevil</name>
    <name type="synonym">Bruchus obtectus</name>
    <dbReference type="NCBI Taxonomy" id="200917"/>
    <lineage>
        <taxon>Eukaryota</taxon>
        <taxon>Metazoa</taxon>
        <taxon>Ecdysozoa</taxon>
        <taxon>Arthropoda</taxon>
        <taxon>Hexapoda</taxon>
        <taxon>Insecta</taxon>
        <taxon>Pterygota</taxon>
        <taxon>Neoptera</taxon>
        <taxon>Endopterygota</taxon>
        <taxon>Coleoptera</taxon>
        <taxon>Polyphaga</taxon>
        <taxon>Cucujiformia</taxon>
        <taxon>Chrysomeloidea</taxon>
        <taxon>Chrysomelidae</taxon>
        <taxon>Bruchinae</taxon>
        <taxon>Bruchini</taxon>
        <taxon>Acanthoscelides</taxon>
    </lineage>
</organism>
<proteinExistence type="predicted"/>
<reference evidence="2" key="1">
    <citation type="submission" date="2022-03" db="EMBL/GenBank/DDBJ databases">
        <authorList>
            <person name="Sayadi A."/>
        </authorList>
    </citation>
    <scope>NUCLEOTIDE SEQUENCE</scope>
</reference>
<evidence type="ECO:0000313" key="3">
    <source>
        <dbReference type="Proteomes" id="UP001152888"/>
    </source>
</evidence>
<dbReference type="OrthoDB" id="10017160at2759"/>
<name>A0A9P0LKW5_ACAOB</name>
<keyword evidence="3" id="KW-1185">Reference proteome</keyword>
<protein>
    <submittedName>
        <fullName evidence="2">Uncharacterized protein</fullName>
    </submittedName>
</protein>
<sequence length="54" mass="6478">MELTRENFRAMIYYAFRRGLSRQAYPEYQQRSEKTRESQITTIGPTDNFNDIPS</sequence>
<feature type="compositionally biased region" description="Polar residues" evidence="1">
    <location>
        <begin position="38"/>
        <end position="54"/>
    </location>
</feature>
<evidence type="ECO:0000313" key="2">
    <source>
        <dbReference type="EMBL" id="CAH1994286.1"/>
    </source>
</evidence>
<dbReference type="EMBL" id="CAKOFQ010007196">
    <property type="protein sequence ID" value="CAH1994286.1"/>
    <property type="molecule type" value="Genomic_DNA"/>
</dbReference>
<evidence type="ECO:0000256" key="1">
    <source>
        <dbReference type="SAM" id="MobiDB-lite"/>
    </source>
</evidence>
<gene>
    <name evidence="2" type="ORF">ACAOBT_LOCUS22039</name>
</gene>
<accession>A0A9P0LKW5</accession>
<dbReference type="Proteomes" id="UP001152888">
    <property type="component" value="Unassembled WGS sequence"/>
</dbReference>